<dbReference type="InterPro" id="IPR050643">
    <property type="entry name" value="Periplasmic_pilus_chap"/>
</dbReference>
<evidence type="ECO:0000259" key="2">
    <source>
        <dbReference type="Pfam" id="PF00345"/>
    </source>
</evidence>
<dbReference type="OrthoDB" id="369595at2"/>
<accession>A0A135I6P4</accession>
<dbReference type="RefSeq" id="WP_067417942.1">
    <property type="nucleotide sequence ID" value="NZ_LNTY01000036.1"/>
</dbReference>
<protein>
    <recommendedName>
        <fullName evidence="2">Pili assembly chaperone N-terminal domain-containing protein</fullName>
    </recommendedName>
</protein>
<dbReference type="AlphaFoldDB" id="A0A135I6P4"/>
<dbReference type="Gene3D" id="2.60.40.10">
    <property type="entry name" value="Immunoglobulins"/>
    <property type="match status" value="1"/>
</dbReference>
<dbReference type="PANTHER" id="PTHR30251">
    <property type="entry name" value="PILUS ASSEMBLY CHAPERONE"/>
    <property type="match status" value="1"/>
</dbReference>
<reference evidence="3 4" key="1">
    <citation type="submission" date="2015-11" db="EMBL/GenBank/DDBJ databases">
        <title>Genomic Taxonomy of the Vibrionaceae.</title>
        <authorList>
            <person name="Gomez-Gil B."/>
            <person name="Enciso-Ibarra J."/>
        </authorList>
    </citation>
    <scope>NUCLEOTIDE SEQUENCE [LARGE SCALE GENOMIC DNA]</scope>
    <source>
        <strain evidence="3 4">CAIM 912</strain>
    </source>
</reference>
<evidence type="ECO:0000256" key="1">
    <source>
        <dbReference type="SAM" id="SignalP"/>
    </source>
</evidence>
<evidence type="ECO:0000313" key="4">
    <source>
        <dbReference type="Proteomes" id="UP000070529"/>
    </source>
</evidence>
<feature type="chain" id="PRO_5007465699" description="Pili assembly chaperone N-terminal domain-containing protein" evidence="1">
    <location>
        <begin position="20"/>
        <end position="221"/>
    </location>
</feature>
<feature type="domain" description="Pili assembly chaperone N-terminal" evidence="2">
    <location>
        <begin position="20"/>
        <end position="123"/>
    </location>
</feature>
<dbReference type="GO" id="GO:0071555">
    <property type="term" value="P:cell wall organization"/>
    <property type="evidence" value="ECO:0007669"/>
    <property type="project" value="InterPro"/>
</dbReference>
<evidence type="ECO:0000313" key="3">
    <source>
        <dbReference type="EMBL" id="KXF81113.1"/>
    </source>
</evidence>
<dbReference type="EMBL" id="LNTY01000036">
    <property type="protein sequence ID" value="KXF81113.1"/>
    <property type="molecule type" value="Genomic_DNA"/>
</dbReference>
<dbReference type="InterPro" id="IPR013783">
    <property type="entry name" value="Ig-like_fold"/>
</dbReference>
<keyword evidence="1" id="KW-0732">Signal</keyword>
<dbReference type="SUPFAM" id="SSF49354">
    <property type="entry name" value="PapD-like"/>
    <property type="match status" value="1"/>
</dbReference>
<gene>
    <name evidence="3" type="ORF">ATN88_19345</name>
</gene>
<feature type="signal peptide" evidence="1">
    <location>
        <begin position="1"/>
        <end position="19"/>
    </location>
</feature>
<dbReference type="Proteomes" id="UP000070529">
    <property type="component" value="Unassembled WGS sequence"/>
</dbReference>
<dbReference type="GO" id="GO:0030288">
    <property type="term" value="C:outer membrane-bounded periplasmic space"/>
    <property type="evidence" value="ECO:0007669"/>
    <property type="project" value="InterPro"/>
</dbReference>
<dbReference type="STRING" id="294935.ATN88_19345"/>
<comment type="caution">
    <text evidence="3">The sequence shown here is derived from an EMBL/GenBank/DDBJ whole genome shotgun (WGS) entry which is preliminary data.</text>
</comment>
<dbReference type="InterPro" id="IPR008962">
    <property type="entry name" value="PapD-like_sf"/>
</dbReference>
<dbReference type="PANTHER" id="PTHR30251:SF4">
    <property type="entry name" value="SLR1668 PROTEIN"/>
    <property type="match status" value="1"/>
</dbReference>
<keyword evidence="4" id="KW-1185">Reference proteome</keyword>
<sequence length="221" mass="24142">MHRLLFCIAVAFSSFQLGALTISPTVLELSTDLKSSAQIRLENTSLSPTPIEVAVRKLVFDENGNFNVENADDSDLMVFPPAAVLAPGGVQIFRLQWVGQPQLPQSESVFIRFTQPAIEELDESAGSALAVEIHYNALVHLSSSNQQPLVTLDVDESGAAAISNRGNRYTFLSKIRFYSEALPSIESPETVFGERFLPPFSTIAVDVLPSVKSGRYVGEKR</sequence>
<dbReference type="InterPro" id="IPR016147">
    <property type="entry name" value="Pili_assmbl_chaperone_N"/>
</dbReference>
<organism evidence="3 4">
    <name type="scientific">Enterovibrio coralii</name>
    <dbReference type="NCBI Taxonomy" id="294935"/>
    <lineage>
        <taxon>Bacteria</taxon>
        <taxon>Pseudomonadati</taxon>
        <taxon>Pseudomonadota</taxon>
        <taxon>Gammaproteobacteria</taxon>
        <taxon>Vibrionales</taxon>
        <taxon>Vibrionaceae</taxon>
        <taxon>Enterovibrio</taxon>
    </lineage>
</organism>
<dbReference type="Pfam" id="PF00345">
    <property type="entry name" value="PapD_N"/>
    <property type="match status" value="1"/>
</dbReference>
<proteinExistence type="predicted"/>
<name>A0A135I6P4_9GAMM</name>